<gene>
    <name evidence="1" type="ORF">TNCT_428812</name>
</gene>
<evidence type="ECO:0000313" key="2">
    <source>
        <dbReference type="Proteomes" id="UP000887116"/>
    </source>
</evidence>
<evidence type="ECO:0000313" key="1">
    <source>
        <dbReference type="EMBL" id="GFR03782.1"/>
    </source>
</evidence>
<accession>A0A8X6GGB0</accession>
<proteinExistence type="predicted"/>
<keyword evidence="2" id="KW-1185">Reference proteome</keyword>
<reference evidence="1" key="1">
    <citation type="submission" date="2020-07" db="EMBL/GenBank/DDBJ databases">
        <title>Multicomponent nature underlies the extraordinary mechanical properties of spider dragline silk.</title>
        <authorList>
            <person name="Kono N."/>
            <person name="Nakamura H."/>
            <person name="Mori M."/>
            <person name="Yoshida Y."/>
            <person name="Ohtoshi R."/>
            <person name="Malay A.D."/>
            <person name="Moran D.A.P."/>
            <person name="Tomita M."/>
            <person name="Numata K."/>
            <person name="Arakawa K."/>
        </authorList>
    </citation>
    <scope>NUCLEOTIDE SEQUENCE</scope>
</reference>
<dbReference type="AlphaFoldDB" id="A0A8X6GGB0"/>
<dbReference type="EMBL" id="BMAO01015728">
    <property type="protein sequence ID" value="GFR03782.1"/>
    <property type="molecule type" value="Genomic_DNA"/>
</dbReference>
<organism evidence="1 2">
    <name type="scientific">Trichonephila clavata</name>
    <name type="common">Joro spider</name>
    <name type="synonym">Nephila clavata</name>
    <dbReference type="NCBI Taxonomy" id="2740835"/>
    <lineage>
        <taxon>Eukaryota</taxon>
        <taxon>Metazoa</taxon>
        <taxon>Ecdysozoa</taxon>
        <taxon>Arthropoda</taxon>
        <taxon>Chelicerata</taxon>
        <taxon>Arachnida</taxon>
        <taxon>Araneae</taxon>
        <taxon>Araneomorphae</taxon>
        <taxon>Entelegynae</taxon>
        <taxon>Araneoidea</taxon>
        <taxon>Nephilidae</taxon>
        <taxon>Trichonephila</taxon>
    </lineage>
</organism>
<dbReference type="Proteomes" id="UP000887116">
    <property type="component" value="Unassembled WGS sequence"/>
</dbReference>
<name>A0A8X6GGB0_TRICU</name>
<comment type="caution">
    <text evidence="1">The sequence shown here is derived from an EMBL/GenBank/DDBJ whole genome shotgun (WGS) entry which is preliminary data.</text>
</comment>
<sequence>MRKRVMEDNHHVGCYSKQLNWKSLRTIPFRSKNVSNNVVREDYVGQVYSVYTLVRVRVLGTNITPDTSGSPSSKTLFLRTAGAAYPFPVSPFKALECLKQCSTNLFRWVQLVSSWQNYLQKLPDGTSRARFTYL</sequence>
<protein>
    <submittedName>
        <fullName evidence="1">Uncharacterized protein</fullName>
    </submittedName>
</protein>